<dbReference type="Proteomes" id="UP000887578">
    <property type="component" value="Unplaced"/>
</dbReference>
<keyword evidence="2" id="KW-1185">Reference proteome</keyword>
<sequence length="72" mass="7946">MTILVNGPSPESYDPLPAVNLWIEKSHKYSDDVPASEDPNTGLDPAPLLPPELFVNDETSEASHLKMMKKKV</sequence>
<reference evidence="3" key="1">
    <citation type="submission" date="2022-11" db="UniProtKB">
        <authorList>
            <consortium name="WormBaseParasite"/>
        </authorList>
    </citation>
    <scope>IDENTIFICATION</scope>
</reference>
<evidence type="ECO:0000313" key="3">
    <source>
        <dbReference type="WBParaSite" id="PDA_v2.g15807.t1"/>
    </source>
</evidence>
<dbReference type="AlphaFoldDB" id="A0A914PCB1"/>
<evidence type="ECO:0000313" key="2">
    <source>
        <dbReference type="Proteomes" id="UP000887578"/>
    </source>
</evidence>
<protein>
    <submittedName>
        <fullName evidence="3">Uncharacterized protein</fullName>
    </submittedName>
</protein>
<name>A0A914PCB1_9BILA</name>
<organism evidence="2 3">
    <name type="scientific">Panagrolaimus davidi</name>
    <dbReference type="NCBI Taxonomy" id="227884"/>
    <lineage>
        <taxon>Eukaryota</taxon>
        <taxon>Metazoa</taxon>
        <taxon>Ecdysozoa</taxon>
        <taxon>Nematoda</taxon>
        <taxon>Chromadorea</taxon>
        <taxon>Rhabditida</taxon>
        <taxon>Tylenchina</taxon>
        <taxon>Panagrolaimomorpha</taxon>
        <taxon>Panagrolaimoidea</taxon>
        <taxon>Panagrolaimidae</taxon>
        <taxon>Panagrolaimus</taxon>
    </lineage>
</organism>
<evidence type="ECO:0000256" key="1">
    <source>
        <dbReference type="SAM" id="MobiDB-lite"/>
    </source>
</evidence>
<accession>A0A914PCB1</accession>
<feature type="region of interest" description="Disordered" evidence="1">
    <location>
        <begin position="30"/>
        <end position="50"/>
    </location>
</feature>
<proteinExistence type="predicted"/>
<dbReference type="WBParaSite" id="PDA_v2.g15807.t1">
    <property type="protein sequence ID" value="PDA_v2.g15807.t1"/>
    <property type="gene ID" value="PDA_v2.g15807"/>
</dbReference>